<sequence length="135" mass="13657">MGGGASRALRVRQGTGLPCPPPERPDPALSGHGAAAEPCGQCIRSGMTSSGGVWRGAGQDRESGGCMAPPLSEQGAGMQAGAHAAKPVEAESTGTAGGALRGKIADRVTFRMRLPERVNEALGAKLLHITQLPAH</sequence>
<organism evidence="2 3">
    <name type="scientific">Roseinatronobacter monicus</name>
    <dbReference type="NCBI Taxonomy" id="393481"/>
    <lineage>
        <taxon>Bacteria</taxon>
        <taxon>Pseudomonadati</taxon>
        <taxon>Pseudomonadota</taxon>
        <taxon>Alphaproteobacteria</taxon>
        <taxon>Rhodobacterales</taxon>
        <taxon>Paracoccaceae</taxon>
        <taxon>Roseinatronobacter</taxon>
    </lineage>
</organism>
<comment type="caution">
    <text evidence="2">The sequence shown here is derived from an EMBL/GenBank/DDBJ whole genome shotgun (WGS) entry which is preliminary data.</text>
</comment>
<name>A0A543K8U9_9RHOB</name>
<proteinExistence type="predicted"/>
<dbReference type="Proteomes" id="UP000320582">
    <property type="component" value="Unassembled WGS sequence"/>
</dbReference>
<dbReference type="AlphaFoldDB" id="A0A543K8U9"/>
<evidence type="ECO:0000313" key="3">
    <source>
        <dbReference type="Proteomes" id="UP000320582"/>
    </source>
</evidence>
<keyword evidence="3" id="KW-1185">Reference proteome</keyword>
<dbReference type="EMBL" id="VFPT01000001">
    <property type="protein sequence ID" value="TQM91509.1"/>
    <property type="molecule type" value="Genomic_DNA"/>
</dbReference>
<feature type="compositionally biased region" description="Low complexity" evidence="1">
    <location>
        <begin position="74"/>
        <end position="85"/>
    </location>
</feature>
<protein>
    <submittedName>
        <fullName evidence="2">Uncharacterized protein</fullName>
    </submittedName>
</protein>
<reference evidence="2 3" key="1">
    <citation type="submission" date="2019-06" db="EMBL/GenBank/DDBJ databases">
        <title>Genomic Encyclopedia of Archaeal and Bacterial Type Strains, Phase II (KMG-II): from individual species to whole genera.</title>
        <authorList>
            <person name="Goeker M."/>
        </authorList>
    </citation>
    <scope>NUCLEOTIDE SEQUENCE [LARGE SCALE GENOMIC DNA]</scope>
    <source>
        <strain evidence="2 3">DSM 18423</strain>
    </source>
</reference>
<gene>
    <name evidence="2" type="ORF">BD293_0063</name>
</gene>
<evidence type="ECO:0000313" key="2">
    <source>
        <dbReference type="EMBL" id="TQM91509.1"/>
    </source>
</evidence>
<feature type="region of interest" description="Disordered" evidence="1">
    <location>
        <begin position="1"/>
        <end position="97"/>
    </location>
</feature>
<accession>A0A543K8U9</accession>
<evidence type="ECO:0000256" key="1">
    <source>
        <dbReference type="SAM" id="MobiDB-lite"/>
    </source>
</evidence>